<dbReference type="CDD" id="cd00446">
    <property type="entry name" value="GrpE"/>
    <property type="match status" value="1"/>
</dbReference>
<dbReference type="InterPro" id="IPR000740">
    <property type="entry name" value="GrpE"/>
</dbReference>
<dbReference type="Pfam" id="PF01025">
    <property type="entry name" value="GrpE"/>
    <property type="match status" value="1"/>
</dbReference>
<dbReference type="Gene3D" id="2.30.22.10">
    <property type="entry name" value="Head domain of nucleotide exchange factor GrpE"/>
    <property type="match status" value="1"/>
</dbReference>
<dbReference type="GO" id="GO:0000774">
    <property type="term" value="F:adenyl-nucleotide exchange factor activity"/>
    <property type="evidence" value="ECO:0007669"/>
    <property type="project" value="InterPro"/>
</dbReference>
<dbReference type="Proteomes" id="UP000236047">
    <property type="component" value="Unassembled WGS sequence"/>
</dbReference>
<evidence type="ECO:0000256" key="2">
    <source>
        <dbReference type="ARBA" id="ARBA00023186"/>
    </source>
</evidence>
<dbReference type="Gene3D" id="3.90.20.20">
    <property type="match status" value="1"/>
</dbReference>
<evidence type="ECO:0000313" key="8">
    <source>
        <dbReference type="Proteomes" id="UP000236047"/>
    </source>
</evidence>
<dbReference type="PRINTS" id="PR00773">
    <property type="entry name" value="GRPEPROTEIN"/>
</dbReference>
<evidence type="ECO:0000256" key="5">
    <source>
        <dbReference type="SAM" id="Coils"/>
    </source>
</evidence>
<dbReference type="InterPro" id="IPR009012">
    <property type="entry name" value="GrpE_head"/>
</dbReference>
<evidence type="ECO:0000256" key="6">
    <source>
        <dbReference type="SAM" id="MobiDB-lite"/>
    </source>
</evidence>
<feature type="region of interest" description="Disordered" evidence="6">
    <location>
        <begin position="1"/>
        <end position="70"/>
    </location>
</feature>
<proteinExistence type="inferred from homology"/>
<protein>
    <recommendedName>
        <fullName evidence="3">Protein GrpE</fullName>
    </recommendedName>
    <alternativeName>
        <fullName evidence="3">HSP-70 cofactor</fullName>
    </alternativeName>
</protein>
<dbReference type="InterPro" id="IPR013805">
    <property type="entry name" value="GrpE_CC"/>
</dbReference>
<dbReference type="GO" id="GO:0051087">
    <property type="term" value="F:protein-folding chaperone binding"/>
    <property type="evidence" value="ECO:0007669"/>
    <property type="project" value="InterPro"/>
</dbReference>
<keyword evidence="2 3" id="KW-0143">Chaperone</keyword>
<keyword evidence="5" id="KW-0175">Coiled coil</keyword>
<comment type="caution">
    <text evidence="7">The sequence shown here is derived from an EMBL/GenBank/DDBJ whole genome shotgun (WGS) entry which is preliminary data.</text>
</comment>
<comment type="subunit">
    <text evidence="3">Homodimer.</text>
</comment>
<dbReference type="PANTHER" id="PTHR21237">
    <property type="entry name" value="GRPE PROTEIN"/>
    <property type="match status" value="1"/>
</dbReference>
<keyword evidence="3" id="KW-0346">Stress response</keyword>
<dbReference type="AlphaFoldDB" id="A0A2N8P8D2"/>
<comment type="subcellular location">
    <subcellularLocation>
        <location evidence="3">Cytoplasm</location>
    </subcellularLocation>
</comment>
<evidence type="ECO:0000313" key="7">
    <source>
        <dbReference type="EMBL" id="PNE37279.1"/>
    </source>
</evidence>
<gene>
    <name evidence="3" type="primary">grpE</name>
    <name evidence="7" type="ORF">AOB60_23205</name>
</gene>
<dbReference type="GO" id="GO:0005737">
    <property type="term" value="C:cytoplasm"/>
    <property type="evidence" value="ECO:0007669"/>
    <property type="project" value="UniProtKB-SubCell"/>
</dbReference>
<feature type="compositionally biased region" description="Low complexity" evidence="6">
    <location>
        <begin position="49"/>
        <end position="64"/>
    </location>
</feature>
<dbReference type="GO" id="GO:0006457">
    <property type="term" value="P:protein folding"/>
    <property type="evidence" value="ECO:0007669"/>
    <property type="project" value="InterPro"/>
</dbReference>
<dbReference type="GO" id="GO:0051082">
    <property type="term" value="F:unfolded protein binding"/>
    <property type="evidence" value="ECO:0007669"/>
    <property type="project" value="TreeGrafter"/>
</dbReference>
<organism evidence="7 8">
    <name type="scientific">Streptomyces noursei</name>
    <name type="common">Streptomyces albulus</name>
    <dbReference type="NCBI Taxonomy" id="1971"/>
    <lineage>
        <taxon>Bacteria</taxon>
        <taxon>Bacillati</taxon>
        <taxon>Actinomycetota</taxon>
        <taxon>Actinomycetes</taxon>
        <taxon>Kitasatosporales</taxon>
        <taxon>Streptomycetaceae</taxon>
        <taxon>Streptomyces</taxon>
    </lineage>
</organism>
<dbReference type="SUPFAM" id="SSF51064">
    <property type="entry name" value="Head domain of nucleotide exchange factor GrpE"/>
    <property type="match status" value="1"/>
</dbReference>
<keyword evidence="8" id="KW-1185">Reference proteome</keyword>
<dbReference type="HAMAP" id="MF_01151">
    <property type="entry name" value="GrpE"/>
    <property type="match status" value="1"/>
</dbReference>
<comment type="similarity">
    <text evidence="1 3 4">Belongs to the GrpE family.</text>
</comment>
<evidence type="ECO:0000256" key="3">
    <source>
        <dbReference type="HAMAP-Rule" id="MF_01151"/>
    </source>
</evidence>
<dbReference type="SUPFAM" id="SSF58014">
    <property type="entry name" value="Coiled-coil domain of nucleotide exchange factor GrpE"/>
    <property type="match status" value="1"/>
</dbReference>
<accession>A0A2N8P8D2</accession>
<evidence type="ECO:0000256" key="1">
    <source>
        <dbReference type="ARBA" id="ARBA00009054"/>
    </source>
</evidence>
<dbReference type="PANTHER" id="PTHR21237:SF23">
    <property type="entry name" value="GRPE PROTEIN HOMOLOG, MITOCHONDRIAL"/>
    <property type="match status" value="1"/>
</dbReference>
<reference evidence="8" key="1">
    <citation type="submission" date="2015-09" db="EMBL/GenBank/DDBJ databases">
        <authorList>
            <person name="Graham D.E."/>
            <person name="Mahan K.M."/>
            <person name="Klingeman D.M."/>
            <person name="Fida T."/>
            <person name="Giannone R.J."/>
            <person name="Hettich R.L."/>
            <person name="Parry R.J."/>
            <person name="Spain J.C."/>
        </authorList>
    </citation>
    <scope>NUCLEOTIDE SEQUENCE [LARGE SCALE GENOMIC DNA]</scope>
    <source>
        <strain evidence="8">JCM 4701</strain>
    </source>
</reference>
<dbReference type="RefSeq" id="WP_102925018.1">
    <property type="nucleotide sequence ID" value="NZ_LJSN01000003.1"/>
</dbReference>
<sequence length="233" mass="24400">MNRPTDVGRLPRPPLALVGRTGPERGPAPPPRPESAPVRPDRGTAGAVAPPTRRGTTPPGAARPEAGGSDLERLAGELRERTADLQRLKAEFDNYRRRVHRDRLAVGQIAVGNVLARLLPVLDAIAEAAGQGQLTEGFRHVADLLETELASLGLTSFGTAGEPFDPTVHEALVYTPPERAGSTAGSAARAAAGERAVCADVLRPGFRVGDRLLRPAQVAVAGEQPGARGARLP</sequence>
<dbReference type="EMBL" id="LJSN01000003">
    <property type="protein sequence ID" value="PNE37279.1"/>
    <property type="molecule type" value="Genomic_DNA"/>
</dbReference>
<dbReference type="GO" id="GO:0042803">
    <property type="term" value="F:protein homodimerization activity"/>
    <property type="evidence" value="ECO:0007669"/>
    <property type="project" value="InterPro"/>
</dbReference>
<comment type="function">
    <text evidence="3">Participates actively in the response to hyperosmotic and heat shock by preventing the aggregation of stress-denatured proteins, in association with DnaK and GrpE. It is the nucleotide exchange factor for DnaK and may function as a thermosensor. Unfolded proteins bind initially to DnaJ; upon interaction with the DnaJ-bound protein, DnaK hydrolyzes its bound ATP, resulting in the formation of a stable complex. GrpE releases ADP from DnaK; ATP binding to DnaK triggers the release of the substrate protein, thus completing the reaction cycle. Several rounds of ATP-dependent interactions between DnaJ, DnaK and GrpE are required for fully efficient folding.</text>
</comment>
<evidence type="ECO:0000256" key="4">
    <source>
        <dbReference type="RuleBase" id="RU004478"/>
    </source>
</evidence>
<name>A0A2N8P8D2_STRNR</name>
<keyword evidence="3" id="KW-0963">Cytoplasm</keyword>
<feature type="coiled-coil region" evidence="5">
    <location>
        <begin position="71"/>
        <end position="98"/>
    </location>
</feature>